<organism evidence="2 3">
    <name type="scientific">Anaeromyxobacter oryzae</name>
    <dbReference type="NCBI Taxonomy" id="2918170"/>
    <lineage>
        <taxon>Bacteria</taxon>
        <taxon>Pseudomonadati</taxon>
        <taxon>Myxococcota</taxon>
        <taxon>Myxococcia</taxon>
        <taxon>Myxococcales</taxon>
        <taxon>Cystobacterineae</taxon>
        <taxon>Anaeromyxobacteraceae</taxon>
        <taxon>Anaeromyxobacter</taxon>
    </lineage>
</organism>
<sequence>MRMWRTSTGAAGALPAAGAPASAPAWSSGMAALARDEAARAALLRVLVVGWSLAVFAAYQPGLMTPDSIGQYWQGIHWYFGTWAPPLGSMLSGLAGKLAGSPWPLFLAQVVALPAGMAALVRRPGHAPVATLAVFVAFLVAPPVWGIANTLYKDVWMVVPLVFAVVALRRGHPVAAAVAAVIAALLRYNAIFAVVPLLVPMTAQLARTRVGRAVAGAAVIAACLVVPPAVARAVRAIDEWPLGSLLVYDLAGIEVERPDLFAGSVLAKDVSLEELRALYSPYTGAPLFWEPNRRTIQKDLLPARRAQLEAEWLHTLPKAWKEYLRHRVRVFEAQLALQRGPVFLPFQLDIEANPWGFDVPKAGAAWRIAERVRHRLKDTPLFRGWLWLALSAAGCIAAAALRREKLAAWVAASGLAYTLAYAVIGVAADFRYVYWTVITVFITAMLLADAPATAGAPGSEE</sequence>
<evidence type="ECO:0000313" key="3">
    <source>
        <dbReference type="Proteomes" id="UP001162891"/>
    </source>
</evidence>
<dbReference type="EMBL" id="AP025591">
    <property type="protein sequence ID" value="BDG01732.1"/>
    <property type="molecule type" value="Genomic_DNA"/>
</dbReference>
<evidence type="ECO:0000256" key="1">
    <source>
        <dbReference type="SAM" id="Phobius"/>
    </source>
</evidence>
<feature type="transmembrane region" description="Helical" evidence="1">
    <location>
        <begin position="175"/>
        <end position="198"/>
    </location>
</feature>
<feature type="transmembrane region" description="Helical" evidence="1">
    <location>
        <begin position="43"/>
        <end position="64"/>
    </location>
</feature>
<evidence type="ECO:0000313" key="2">
    <source>
        <dbReference type="EMBL" id="BDG01732.1"/>
    </source>
</evidence>
<feature type="transmembrane region" description="Helical" evidence="1">
    <location>
        <begin position="406"/>
        <end position="425"/>
    </location>
</feature>
<reference evidence="3" key="1">
    <citation type="journal article" date="2022" name="Int. J. Syst. Evol. Microbiol.">
        <title>Anaeromyxobacter oryzae sp. nov., Anaeromyxobacter diazotrophicus sp. nov. and Anaeromyxobacter paludicola sp. nov., isolated from paddy soils.</title>
        <authorList>
            <person name="Itoh H."/>
            <person name="Xu Z."/>
            <person name="Mise K."/>
            <person name="Masuda Y."/>
            <person name="Ushijima N."/>
            <person name="Hayakawa C."/>
            <person name="Shiratori Y."/>
            <person name="Senoo K."/>
        </authorList>
    </citation>
    <scope>NUCLEOTIDE SEQUENCE [LARGE SCALE GENOMIC DNA]</scope>
    <source>
        <strain evidence="3">Red232</strain>
    </source>
</reference>
<gene>
    <name evidence="2" type="ORF">AMOR_07280</name>
</gene>
<feature type="transmembrane region" description="Helical" evidence="1">
    <location>
        <begin position="101"/>
        <end position="120"/>
    </location>
</feature>
<keyword evidence="3" id="KW-1185">Reference proteome</keyword>
<keyword evidence="1" id="KW-0472">Membrane</keyword>
<feature type="transmembrane region" description="Helical" evidence="1">
    <location>
        <begin position="127"/>
        <end position="145"/>
    </location>
</feature>
<proteinExistence type="predicted"/>
<evidence type="ECO:0008006" key="4">
    <source>
        <dbReference type="Google" id="ProtNLM"/>
    </source>
</evidence>
<protein>
    <recommendedName>
        <fullName evidence="4">Glycosyltransferase RgtA/B/C/D-like domain-containing protein</fullName>
    </recommendedName>
</protein>
<feature type="transmembrane region" description="Helical" evidence="1">
    <location>
        <begin position="381"/>
        <end position="400"/>
    </location>
</feature>
<accession>A0ABM7WQI7</accession>
<dbReference type="RefSeq" id="WP_248358511.1">
    <property type="nucleotide sequence ID" value="NZ_AP025591.1"/>
</dbReference>
<name>A0ABM7WQI7_9BACT</name>
<feature type="transmembrane region" description="Helical" evidence="1">
    <location>
        <begin position="432"/>
        <end position="452"/>
    </location>
</feature>
<keyword evidence="1" id="KW-1133">Transmembrane helix</keyword>
<keyword evidence="1" id="KW-0812">Transmembrane</keyword>
<dbReference type="Proteomes" id="UP001162891">
    <property type="component" value="Chromosome"/>
</dbReference>